<dbReference type="AlphaFoldDB" id="A0A0D0CTZ6"/>
<evidence type="ECO:0000313" key="2">
    <source>
        <dbReference type="Proteomes" id="UP000053593"/>
    </source>
</evidence>
<dbReference type="EMBL" id="KN834765">
    <property type="protein sequence ID" value="KIK62947.1"/>
    <property type="molecule type" value="Genomic_DNA"/>
</dbReference>
<proteinExistence type="predicted"/>
<gene>
    <name evidence="1" type="ORF">GYMLUDRAFT_472304</name>
</gene>
<accession>A0A0D0CTZ6</accession>
<evidence type="ECO:0000313" key="1">
    <source>
        <dbReference type="EMBL" id="KIK62947.1"/>
    </source>
</evidence>
<dbReference type="HOGENOM" id="CLU_1627238_0_0_1"/>
<protein>
    <submittedName>
        <fullName evidence="1">Uncharacterized protein</fullName>
    </submittedName>
</protein>
<organism evidence="1 2">
    <name type="scientific">Collybiopsis luxurians FD-317 M1</name>
    <dbReference type="NCBI Taxonomy" id="944289"/>
    <lineage>
        <taxon>Eukaryota</taxon>
        <taxon>Fungi</taxon>
        <taxon>Dikarya</taxon>
        <taxon>Basidiomycota</taxon>
        <taxon>Agaricomycotina</taxon>
        <taxon>Agaricomycetes</taxon>
        <taxon>Agaricomycetidae</taxon>
        <taxon>Agaricales</taxon>
        <taxon>Marasmiineae</taxon>
        <taxon>Omphalotaceae</taxon>
        <taxon>Collybiopsis</taxon>
        <taxon>Collybiopsis luxurians</taxon>
    </lineage>
</organism>
<name>A0A0D0CTZ6_9AGAR</name>
<sequence length="163" mass="18802">MDLPWQRCDVTVRSMMIDKREGTVHSAEKHRYSEGSVEVLYHGMREWSRDSKTHLLVWSRAVCRAFTVMSIMLAFMDPPKSMAPTLAADDSKRKTRRRNQTWITFPSYLMLPFRTRLMSKIPDSDIAQSIASDARIARSIIRLGDVCKGDETKPLSQMNTAYQ</sequence>
<dbReference type="Proteomes" id="UP000053593">
    <property type="component" value="Unassembled WGS sequence"/>
</dbReference>
<reference evidence="1 2" key="1">
    <citation type="submission" date="2014-04" db="EMBL/GenBank/DDBJ databases">
        <title>Evolutionary Origins and Diversification of the Mycorrhizal Mutualists.</title>
        <authorList>
            <consortium name="DOE Joint Genome Institute"/>
            <consortium name="Mycorrhizal Genomics Consortium"/>
            <person name="Kohler A."/>
            <person name="Kuo A."/>
            <person name="Nagy L.G."/>
            <person name="Floudas D."/>
            <person name="Copeland A."/>
            <person name="Barry K.W."/>
            <person name="Cichocki N."/>
            <person name="Veneault-Fourrey C."/>
            <person name="LaButti K."/>
            <person name="Lindquist E.A."/>
            <person name="Lipzen A."/>
            <person name="Lundell T."/>
            <person name="Morin E."/>
            <person name="Murat C."/>
            <person name="Riley R."/>
            <person name="Ohm R."/>
            <person name="Sun H."/>
            <person name="Tunlid A."/>
            <person name="Henrissat B."/>
            <person name="Grigoriev I.V."/>
            <person name="Hibbett D.S."/>
            <person name="Martin F."/>
        </authorList>
    </citation>
    <scope>NUCLEOTIDE SEQUENCE [LARGE SCALE GENOMIC DNA]</scope>
    <source>
        <strain evidence="1 2">FD-317 M1</strain>
    </source>
</reference>
<keyword evidence="2" id="KW-1185">Reference proteome</keyword>